<dbReference type="InterPro" id="IPR001387">
    <property type="entry name" value="Cro/C1-type_HTH"/>
</dbReference>
<evidence type="ECO:0000256" key="2">
    <source>
        <dbReference type="ARBA" id="ARBA00023125"/>
    </source>
</evidence>
<dbReference type="InterPro" id="IPR023772">
    <property type="entry name" value="DNA-bd_HTH_TetR-type_CS"/>
</dbReference>
<feature type="DNA-binding region" description="H-T-H motif" evidence="4">
    <location>
        <begin position="18"/>
        <end position="37"/>
    </location>
</feature>
<dbReference type="STRING" id="590652.BST39_17205"/>
<dbReference type="InterPro" id="IPR001647">
    <property type="entry name" value="HTH_TetR"/>
</dbReference>
<keyword evidence="3" id="KW-0804">Transcription</keyword>
<evidence type="ECO:0000259" key="5">
    <source>
        <dbReference type="PROSITE" id="PS50977"/>
    </source>
</evidence>
<gene>
    <name evidence="6" type="ORF">BST39_17205</name>
</gene>
<dbReference type="Pfam" id="PF00440">
    <property type="entry name" value="TetR_N"/>
    <property type="match status" value="1"/>
</dbReference>
<evidence type="ECO:0000256" key="4">
    <source>
        <dbReference type="PROSITE-ProRule" id="PRU00335"/>
    </source>
</evidence>
<dbReference type="SUPFAM" id="SSF46689">
    <property type="entry name" value="Homeodomain-like"/>
    <property type="match status" value="1"/>
</dbReference>
<comment type="caution">
    <text evidence="6">The sequence shown here is derived from an EMBL/GenBank/DDBJ whole genome shotgun (WGS) entry which is preliminary data.</text>
</comment>
<name>A0A1X0I829_9MYCO</name>
<accession>A0A1X0I829</accession>
<proteinExistence type="predicted"/>
<keyword evidence="2 4" id="KW-0238">DNA-binding</keyword>
<dbReference type="GO" id="GO:0000976">
    <property type="term" value="F:transcription cis-regulatory region binding"/>
    <property type="evidence" value="ECO:0007669"/>
    <property type="project" value="TreeGrafter"/>
</dbReference>
<dbReference type="PANTHER" id="PTHR30055">
    <property type="entry name" value="HTH-TYPE TRANSCRIPTIONAL REGULATOR RUTR"/>
    <property type="match status" value="1"/>
</dbReference>
<dbReference type="InterPro" id="IPR050109">
    <property type="entry name" value="HTH-type_TetR-like_transc_reg"/>
</dbReference>
<dbReference type="EMBL" id="MVIE01000022">
    <property type="protein sequence ID" value="ORB38426.1"/>
    <property type="molecule type" value="Genomic_DNA"/>
</dbReference>
<evidence type="ECO:0000256" key="3">
    <source>
        <dbReference type="ARBA" id="ARBA00023163"/>
    </source>
</evidence>
<dbReference type="AlphaFoldDB" id="A0A1X0I829"/>
<dbReference type="InterPro" id="IPR009057">
    <property type="entry name" value="Homeodomain-like_sf"/>
</dbReference>
<evidence type="ECO:0000313" key="6">
    <source>
        <dbReference type="EMBL" id="ORB38426.1"/>
    </source>
</evidence>
<dbReference type="PANTHER" id="PTHR30055:SF234">
    <property type="entry name" value="HTH-TYPE TRANSCRIPTIONAL REGULATOR BETI"/>
    <property type="match status" value="1"/>
</dbReference>
<dbReference type="Proteomes" id="UP000192513">
    <property type="component" value="Unassembled WGS sequence"/>
</dbReference>
<keyword evidence="7" id="KW-1185">Reference proteome</keyword>
<keyword evidence="1" id="KW-0805">Transcription regulation</keyword>
<dbReference type="Gene3D" id="1.10.357.10">
    <property type="entry name" value="Tetracycline Repressor, domain 2"/>
    <property type="match status" value="1"/>
</dbReference>
<dbReference type="GO" id="GO:0003700">
    <property type="term" value="F:DNA-binding transcription factor activity"/>
    <property type="evidence" value="ECO:0007669"/>
    <property type="project" value="TreeGrafter"/>
</dbReference>
<dbReference type="PROSITE" id="PS50977">
    <property type="entry name" value="HTH_TETR_2"/>
    <property type="match status" value="1"/>
</dbReference>
<dbReference type="PROSITE" id="PS01081">
    <property type="entry name" value="HTH_TETR_1"/>
    <property type="match status" value="1"/>
</dbReference>
<protein>
    <submittedName>
        <fullName evidence="6">TetR family transcriptional regulator</fullName>
    </submittedName>
</protein>
<sequence>MFHGTLHALARQGPKKLTMSDIAGEAGVSAGTLYRYFKNKDDILRALSDYYVMGLRRVLQQAIEDEPKPEDRLRVVVDVMLRYWEETPGLLRLGEMEPGWVIGYIKSVWQPLSRVLHDALEPALVESPSIQLGAATVDEVVDLIMRVAVSNYFLPVRDYRELRDLCVALWTAAGLEPKKARARAGRKAAS</sequence>
<evidence type="ECO:0000256" key="1">
    <source>
        <dbReference type="ARBA" id="ARBA00023015"/>
    </source>
</evidence>
<reference evidence="6 7" key="1">
    <citation type="submission" date="2017-02" db="EMBL/GenBank/DDBJ databases">
        <title>The new phylogeny of genus Mycobacterium.</title>
        <authorList>
            <person name="Tortoli E."/>
            <person name="Trovato A."/>
            <person name="Cirillo D.M."/>
        </authorList>
    </citation>
    <scope>NUCLEOTIDE SEQUENCE [LARGE SCALE GENOMIC DNA]</scope>
    <source>
        <strain evidence="6 7">DSM 45000</strain>
    </source>
</reference>
<dbReference type="CDD" id="cd00093">
    <property type="entry name" value="HTH_XRE"/>
    <property type="match status" value="1"/>
</dbReference>
<organism evidence="6 7">
    <name type="scientific">Mycobacterium paraseoulense</name>
    <dbReference type="NCBI Taxonomy" id="590652"/>
    <lineage>
        <taxon>Bacteria</taxon>
        <taxon>Bacillati</taxon>
        <taxon>Actinomycetota</taxon>
        <taxon>Actinomycetes</taxon>
        <taxon>Mycobacteriales</taxon>
        <taxon>Mycobacteriaceae</taxon>
        <taxon>Mycobacterium</taxon>
    </lineage>
</organism>
<feature type="domain" description="HTH tetR-type" evidence="5">
    <location>
        <begin position="1"/>
        <end position="55"/>
    </location>
</feature>
<evidence type="ECO:0000313" key="7">
    <source>
        <dbReference type="Proteomes" id="UP000192513"/>
    </source>
</evidence>